<dbReference type="EMBL" id="CAJNOV010008190">
    <property type="protein sequence ID" value="CAF1313719.1"/>
    <property type="molecule type" value="Genomic_DNA"/>
</dbReference>
<dbReference type="Proteomes" id="UP000681720">
    <property type="component" value="Unassembled WGS sequence"/>
</dbReference>
<dbReference type="AlphaFoldDB" id="A0A815ELS8"/>
<feature type="region of interest" description="Disordered" evidence="1">
    <location>
        <begin position="22"/>
        <end position="44"/>
    </location>
</feature>
<name>A0A815ELS8_9BILA</name>
<dbReference type="Proteomes" id="UP000663855">
    <property type="component" value="Unassembled WGS sequence"/>
</dbReference>
<dbReference type="EMBL" id="CAJOBH010173998">
    <property type="protein sequence ID" value="CAF4919683.1"/>
    <property type="molecule type" value="Genomic_DNA"/>
</dbReference>
<gene>
    <name evidence="3" type="ORF">BYL167_LOCUS52911</name>
    <name evidence="2" type="ORF">CJN711_LOCUS17564</name>
    <name evidence="4" type="ORF">GIL414_LOCUS62206</name>
</gene>
<evidence type="ECO:0000313" key="4">
    <source>
        <dbReference type="EMBL" id="CAF5090332.1"/>
    </source>
</evidence>
<dbReference type="EMBL" id="CAJOBJ010248944">
    <property type="protein sequence ID" value="CAF5090332.1"/>
    <property type="molecule type" value="Genomic_DNA"/>
</dbReference>
<evidence type="ECO:0000313" key="3">
    <source>
        <dbReference type="EMBL" id="CAF4919683.1"/>
    </source>
</evidence>
<evidence type="ECO:0000313" key="5">
    <source>
        <dbReference type="Proteomes" id="UP000663855"/>
    </source>
</evidence>
<comment type="caution">
    <text evidence="2">The sequence shown here is derived from an EMBL/GenBank/DDBJ whole genome shotgun (WGS) entry which is preliminary data.</text>
</comment>
<evidence type="ECO:0000256" key="1">
    <source>
        <dbReference type="SAM" id="MobiDB-lite"/>
    </source>
</evidence>
<dbReference type="Proteomes" id="UP000681967">
    <property type="component" value="Unassembled WGS sequence"/>
</dbReference>
<sequence length="44" mass="5104">FPNNTAINDNTNPLFRLAQHALEREKHEQQQQGQSSQDISNKVR</sequence>
<organism evidence="2 5">
    <name type="scientific">Rotaria magnacalcarata</name>
    <dbReference type="NCBI Taxonomy" id="392030"/>
    <lineage>
        <taxon>Eukaryota</taxon>
        <taxon>Metazoa</taxon>
        <taxon>Spiralia</taxon>
        <taxon>Gnathifera</taxon>
        <taxon>Rotifera</taxon>
        <taxon>Eurotatoria</taxon>
        <taxon>Bdelloidea</taxon>
        <taxon>Philodinida</taxon>
        <taxon>Philodinidae</taxon>
        <taxon>Rotaria</taxon>
    </lineage>
</organism>
<proteinExistence type="predicted"/>
<evidence type="ECO:0000313" key="2">
    <source>
        <dbReference type="EMBL" id="CAF1313719.1"/>
    </source>
</evidence>
<reference evidence="2" key="1">
    <citation type="submission" date="2021-02" db="EMBL/GenBank/DDBJ databases">
        <authorList>
            <person name="Nowell W R."/>
        </authorList>
    </citation>
    <scope>NUCLEOTIDE SEQUENCE</scope>
</reference>
<protein>
    <submittedName>
        <fullName evidence="2">Uncharacterized protein</fullName>
    </submittedName>
</protein>
<accession>A0A815ELS8</accession>
<feature type="non-terminal residue" evidence="2">
    <location>
        <position position="1"/>
    </location>
</feature>